<dbReference type="GO" id="GO:0004190">
    <property type="term" value="F:aspartic-type endopeptidase activity"/>
    <property type="evidence" value="ECO:0007669"/>
    <property type="project" value="InterPro"/>
</dbReference>
<gene>
    <name evidence="10" type="ORF">FN924_11460</name>
</gene>
<feature type="domain" description="Prepilin peptidase A24 N-terminal" evidence="9">
    <location>
        <begin position="12"/>
        <end position="94"/>
    </location>
</feature>
<proteinExistence type="inferred from homology"/>
<dbReference type="KEGG" id="aqt:FN924_11460"/>
<keyword evidence="11" id="KW-1185">Reference proteome</keyword>
<evidence type="ECO:0000259" key="8">
    <source>
        <dbReference type="Pfam" id="PF01478"/>
    </source>
</evidence>
<sequence>MTQSILSFYFFILGIVLGSFYNVVGLRVPTKTFFQSQRSYCPSCSVSLRWFELIPVLSYIVQSGKCRHCTAPISKMYPLIEMLTGLLFLFCYVHIGIQPLLLEALLFVSLLIIITVSDLKYMLIPNRILLVFLPLFLLFVMWQPNPPWFSRLLGGGVGAGLILLVILFSKGGMGAGDMKLFGLLGLVLGLQNVLIAFFFSTIIGAIISGLLLIIGVIGRKDPFPFGPFIGMGALISYFYGNDIWNWYMHIG</sequence>
<organism evidence="10 11">
    <name type="scientific">Radiobacillus deserti</name>
    <dbReference type="NCBI Taxonomy" id="2594883"/>
    <lineage>
        <taxon>Bacteria</taxon>
        <taxon>Bacillati</taxon>
        <taxon>Bacillota</taxon>
        <taxon>Bacilli</taxon>
        <taxon>Bacillales</taxon>
        <taxon>Bacillaceae</taxon>
        <taxon>Radiobacillus</taxon>
    </lineage>
</organism>
<dbReference type="OrthoDB" id="9789291at2"/>
<dbReference type="GO" id="GO:0005886">
    <property type="term" value="C:plasma membrane"/>
    <property type="evidence" value="ECO:0007669"/>
    <property type="project" value="UniProtKB-SubCell"/>
</dbReference>
<evidence type="ECO:0000313" key="11">
    <source>
        <dbReference type="Proteomes" id="UP000315215"/>
    </source>
</evidence>
<accession>A0A516KH89</accession>
<feature type="domain" description="Prepilin type IV endopeptidase peptidase" evidence="8">
    <location>
        <begin position="105"/>
        <end position="208"/>
    </location>
</feature>
<comment type="similarity">
    <text evidence="2">Belongs to the peptidase A24 family.</text>
</comment>
<evidence type="ECO:0000256" key="7">
    <source>
        <dbReference type="SAM" id="Phobius"/>
    </source>
</evidence>
<dbReference type="PANTHER" id="PTHR30487">
    <property type="entry name" value="TYPE 4 PREPILIN-LIKE PROTEINS LEADER PEPTIDE-PROCESSING ENZYME"/>
    <property type="match status" value="1"/>
</dbReference>
<dbReference type="AlphaFoldDB" id="A0A516KH89"/>
<dbReference type="InterPro" id="IPR050882">
    <property type="entry name" value="Prepilin_peptidase/N-MTase"/>
</dbReference>
<protein>
    <submittedName>
        <fullName evidence="10">Prepilin peptidase</fullName>
    </submittedName>
</protein>
<feature type="transmembrane region" description="Helical" evidence="7">
    <location>
        <begin position="6"/>
        <end position="28"/>
    </location>
</feature>
<dbReference type="EMBL" id="CP041666">
    <property type="protein sequence ID" value="QDP40749.1"/>
    <property type="molecule type" value="Genomic_DNA"/>
</dbReference>
<feature type="transmembrane region" description="Helical" evidence="7">
    <location>
        <begin position="148"/>
        <end position="168"/>
    </location>
</feature>
<feature type="transmembrane region" description="Helical" evidence="7">
    <location>
        <begin position="180"/>
        <end position="213"/>
    </location>
</feature>
<evidence type="ECO:0000313" key="10">
    <source>
        <dbReference type="EMBL" id="QDP40749.1"/>
    </source>
</evidence>
<evidence type="ECO:0000256" key="1">
    <source>
        <dbReference type="ARBA" id="ARBA00004651"/>
    </source>
</evidence>
<evidence type="ECO:0000256" key="4">
    <source>
        <dbReference type="ARBA" id="ARBA00022692"/>
    </source>
</evidence>
<keyword evidence="4 7" id="KW-0812">Transmembrane</keyword>
<keyword evidence="6 7" id="KW-0472">Membrane</keyword>
<keyword evidence="3" id="KW-1003">Cell membrane</keyword>
<dbReference type="InterPro" id="IPR010627">
    <property type="entry name" value="Prepilin_pept_A24_N"/>
</dbReference>
<dbReference type="Proteomes" id="UP000315215">
    <property type="component" value="Chromosome"/>
</dbReference>
<name>A0A516KH89_9BACI</name>
<dbReference type="Pfam" id="PF06750">
    <property type="entry name" value="A24_N_bact"/>
    <property type="match status" value="1"/>
</dbReference>
<keyword evidence="5 7" id="KW-1133">Transmembrane helix</keyword>
<evidence type="ECO:0000256" key="5">
    <source>
        <dbReference type="ARBA" id="ARBA00022989"/>
    </source>
</evidence>
<evidence type="ECO:0000256" key="6">
    <source>
        <dbReference type="ARBA" id="ARBA00023136"/>
    </source>
</evidence>
<reference evidence="10 11" key="1">
    <citation type="submission" date="2019-07" db="EMBL/GenBank/DDBJ databases">
        <authorList>
            <person name="Li J."/>
        </authorList>
    </citation>
    <scope>NUCLEOTIDE SEQUENCE [LARGE SCALE GENOMIC DNA]</scope>
    <source>
        <strain evidence="10 11">TKL69</strain>
    </source>
</reference>
<evidence type="ECO:0000256" key="3">
    <source>
        <dbReference type="ARBA" id="ARBA00022475"/>
    </source>
</evidence>
<dbReference type="RefSeq" id="WP_143894604.1">
    <property type="nucleotide sequence ID" value="NZ_CP041666.1"/>
</dbReference>
<dbReference type="PANTHER" id="PTHR30487:SF0">
    <property type="entry name" value="PREPILIN LEADER PEPTIDASE_N-METHYLTRANSFERASE-RELATED"/>
    <property type="match status" value="1"/>
</dbReference>
<dbReference type="GO" id="GO:0006465">
    <property type="term" value="P:signal peptide processing"/>
    <property type="evidence" value="ECO:0007669"/>
    <property type="project" value="TreeGrafter"/>
</dbReference>
<evidence type="ECO:0000256" key="2">
    <source>
        <dbReference type="ARBA" id="ARBA00005801"/>
    </source>
</evidence>
<dbReference type="InterPro" id="IPR000045">
    <property type="entry name" value="Prepilin_IV_endopep_pep"/>
</dbReference>
<feature type="transmembrane region" description="Helical" evidence="7">
    <location>
        <begin position="225"/>
        <end position="247"/>
    </location>
</feature>
<comment type="subcellular location">
    <subcellularLocation>
        <location evidence="1">Cell membrane</location>
        <topology evidence="1">Multi-pass membrane protein</topology>
    </subcellularLocation>
</comment>
<evidence type="ECO:0000259" key="9">
    <source>
        <dbReference type="Pfam" id="PF06750"/>
    </source>
</evidence>
<dbReference type="Pfam" id="PF01478">
    <property type="entry name" value="Peptidase_A24"/>
    <property type="match status" value="1"/>
</dbReference>
<dbReference type="Gene3D" id="1.20.120.1220">
    <property type="match status" value="1"/>
</dbReference>
<feature type="transmembrane region" description="Helical" evidence="7">
    <location>
        <begin position="124"/>
        <end position="142"/>
    </location>
</feature>